<keyword evidence="2" id="KW-0732">Signal</keyword>
<feature type="signal peptide" evidence="2">
    <location>
        <begin position="1"/>
        <end position="23"/>
    </location>
</feature>
<dbReference type="InterPro" id="IPR037460">
    <property type="entry name" value="SEST-like"/>
</dbReference>
<dbReference type="EMBL" id="NCEB01000009">
    <property type="protein sequence ID" value="OYX34425.1"/>
    <property type="molecule type" value="Genomic_DNA"/>
</dbReference>
<organism evidence="3 4">
    <name type="scientific">Brevundimonas subvibrioides</name>
    <dbReference type="NCBI Taxonomy" id="74313"/>
    <lineage>
        <taxon>Bacteria</taxon>
        <taxon>Pseudomonadati</taxon>
        <taxon>Pseudomonadota</taxon>
        <taxon>Alphaproteobacteria</taxon>
        <taxon>Caulobacterales</taxon>
        <taxon>Caulobacteraceae</taxon>
        <taxon>Brevundimonas</taxon>
    </lineage>
</organism>
<comment type="caution">
    <text evidence="3">The sequence shown here is derived from an EMBL/GenBank/DDBJ whole genome shotgun (WGS) entry which is preliminary data.</text>
</comment>
<evidence type="ECO:0008006" key="5">
    <source>
        <dbReference type="Google" id="ProtNLM"/>
    </source>
</evidence>
<dbReference type="Proteomes" id="UP000215595">
    <property type="component" value="Unassembled WGS sequence"/>
</dbReference>
<evidence type="ECO:0000313" key="3">
    <source>
        <dbReference type="EMBL" id="OYX34425.1"/>
    </source>
</evidence>
<dbReference type="GO" id="GO:0006629">
    <property type="term" value="P:lipid metabolic process"/>
    <property type="evidence" value="ECO:0007669"/>
    <property type="project" value="TreeGrafter"/>
</dbReference>
<evidence type="ECO:0000313" key="4">
    <source>
        <dbReference type="Proteomes" id="UP000215595"/>
    </source>
</evidence>
<dbReference type="Gene3D" id="3.40.50.1110">
    <property type="entry name" value="SGNH hydrolase"/>
    <property type="match status" value="1"/>
</dbReference>
<protein>
    <recommendedName>
        <fullName evidence="5">SGNH hydrolase-type esterase domain-containing protein</fullName>
    </recommendedName>
</protein>
<accession>A0A258FPI9</accession>
<feature type="region of interest" description="Disordered" evidence="1">
    <location>
        <begin position="317"/>
        <end position="336"/>
    </location>
</feature>
<dbReference type="PANTHER" id="PTHR37981">
    <property type="entry name" value="LIPASE 2"/>
    <property type="match status" value="1"/>
</dbReference>
<dbReference type="GO" id="GO:0016788">
    <property type="term" value="F:hydrolase activity, acting on ester bonds"/>
    <property type="evidence" value="ECO:0007669"/>
    <property type="project" value="InterPro"/>
</dbReference>
<dbReference type="InterPro" id="IPR036514">
    <property type="entry name" value="SGNH_hydro_sf"/>
</dbReference>
<evidence type="ECO:0000256" key="2">
    <source>
        <dbReference type="SAM" id="SignalP"/>
    </source>
</evidence>
<dbReference type="AlphaFoldDB" id="A0A258FPI9"/>
<dbReference type="PANTHER" id="PTHR37981:SF1">
    <property type="entry name" value="SGNH HYDROLASE-TYPE ESTERASE DOMAIN-CONTAINING PROTEIN"/>
    <property type="match status" value="1"/>
</dbReference>
<proteinExistence type="predicted"/>
<feature type="compositionally biased region" description="Basic and acidic residues" evidence="1">
    <location>
        <begin position="324"/>
        <end position="336"/>
    </location>
</feature>
<sequence length="661" mass="73072">MKRGWAGLVLAAVVSVTGAGANAQDVDSPSVIEWRVKDRFRLWDQARSGPRNLSLEDLLNNVADAENASGVEQAMLAFLGSQPNLHRRAYWREGEETYDRDFIWPLGYRVVLSVRGEAGETCRWSADLEGFVPVERPCDNPFEMALPRVETVQGEQVRLGSPAVEVVVTPEGGTPIRTTVQVRDRLIASIGDSYASGEGNPDRPTDLGPIPRRFDAWDQTWDGRWVGRDPVISDSSEPEWWDQRCHRSFLSQHMVAALRYAAENPHVATTFLTFACSGAQTFSGVLATQPEPPGFADVGGNARLNYPQVEVLLANMCPRPPNGRSRDSTTDVERSPRYWNGQSATRWRCTDYRRARAIDALLVSIGGNDIGFAPVIQEALLPEPTGRSRTERRLLNFLRGRASTPDEAFAQIGEPGQTTAPLPRNLAAIRDRLEEILPPGAPVLQTVYPNPLNDEKGAFCGPDTRRRNDDIGVHAQALTSVGAFWPELEILGTADWRSVITKGEITEIQNKLVTPLNGVIRNHVDAGRGRWQIVDAFEPAFRTRGWCAVAPTGDLQELALPNWRRVDGDDRGEWHDWAPQQWDPYASRQRLFRTPNDAALTQQPMARNRFGLGGWVLGGVLTPRQGAVLAAMSGAFHPTFEAHAIIGWSLGEALIATPLPD</sequence>
<gene>
    <name evidence="3" type="ORF">B7Z01_06175</name>
</gene>
<dbReference type="SUPFAM" id="SSF52266">
    <property type="entry name" value="SGNH hydrolase"/>
    <property type="match status" value="1"/>
</dbReference>
<name>A0A258FPI9_9CAUL</name>
<evidence type="ECO:0000256" key="1">
    <source>
        <dbReference type="SAM" id="MobiDB-lite"/>
    </source>
</evidence>
<reference evidence="3 4" key="1">
    <citation type="submission" date="2017-03" db="EMBL/GenBank/DDBJ databases">
        <title>Lifting the veil on microbial sulfur biogeochemistry in mining wastewaters.</title>
        <authorList>
            <person name="Kantor R.S."/>
            <person name="Colenbrander Nelson T."/>
            <person name="Marshall S."/>
            <person name="Bennett D."/>
            <person name="Apte S."/>
            <person name="Camacho D."/>
            <person name="Thomas B.C."/>
            <person name="Warren L.A."/>
            <person name="Banfield J.F."/>
        </authorList>
    </citation>
    <scope>NUCLEOTIDE SEQUENCE [LARGE SCALE GENOMIC DNA]</scope>
    <source>
        <strain evidence="3">32-69-9</strain>
    </source>
</reference>
<feature type="chain" id="PRO_5013192093" description="SGNH hydrolase-type esterase domain-containing protein" evidence="2">
    <location>
        <begin position="24"/>
        <end position="661"/>
    </location>
</feature>